<dbReference type="EMBL" id="JBBWWQ010000015">
    <property type="protein sequence ID" value="KAK8928216.1"/>
    <property type="molecule type" value="Genomic_DNA"/>
</dbReference>
<protein>
    <recommendedName>
        <fullName evidence="2">At4g15545-like C-terminal domain-containing protein</fullName>
    </recommendedName>
</protein>
<dbReference type="AlphaFoldDB" id="A0AAP0B4F0"/>
<sequence length="324" mass="35860">MADGEDQPQQPNNVSASASAIGFNLPEPILAVLPTDPFDQLDVARKITSIALATRLANFEDEIDGLRRAVADRDDIIADLSVQLQETLLNENASLSNTVKKLNRDVSKLEVFKKSLMQSLQEESESPFTSCPSFSGEDSSNPPPKFSSTFETVYSNSNDDDFGDNDVFKLGTLRRLDLSSRGGTPRLTPPGSPPRLATGVTPKRLSRPLSPRRHSISVATTKNMSDNRSGIFSSIPPTRNNSMASPFDTSEPTGRSRVDGKEFFRQVRNRLSDEQFNAFLSNVKELNSHKQTRGETLRRADEIFGPENKDLFTIFDGLINRNLH</sequence>
<feature type="region of interest" description="Disordered" evidence="1">
    <location>
        <begin position="122"/>
        <end position="152"/>
    </location>
</feature>
<feature type="domain" description="At4g15545-like C-terminal" evidence="2">
    <location>
        <begin position="257"/>
        <end position="322"/>
    </location>
</feature>
<evidence type="ECO:0000259" key="2">
    <source>
        <dbReference type="Pfam" id="PF25972"/>
    </source>
</evidence>
<dbReference type="PANTHER" id="PTHR47383:SF3">
    <property type="entry name" value="WAT1-RELATED PROTEIN"/>
    <property type="match status" value="1"/>
</dbReference>
<name>A0AAP0B4F0_9ASPA</name>
<organism evidence="3 4">
    <name type="scientific">Platanthera zijinensis</name>
    <dbReference type="NCBI Taxonomy" id="2320716"/>
    <lineage>
        <taxon>Eukaryota</taxon>
        <taxon>Viridiplantae</taxon>
        <taxon>Streptophyta</taxon>
        <taxon>Embryophyta</taxon>
        <taxon>Tracheophyta</taxon>
        <taxon>Spermatophyta</taxon>
        <taxon>Magnoliopsida</taxon>
        <taxon>Liliopsida</taxon>
        <taxon>Asparagales</taxon>
        <taxon>Orchidaceae</taxon>
        <taxon>Orchidoideae</taxon>
        <taxon>Orchideae</taxon>
        <taxon>Orchidinae</taxon>
        <taxon>Platanthera</taxon>
    </lineage>
</organism>
<dbReference type="InterPro" id="IPR058935">
    <property type="entry name" value="At4g15545-like_C"/>
</dbReference>
<evidence type="ECO:0000256" key="1">
    <source>
        <dbReference type="SAM" id="MobiDB-lite"/>
    </source>
</evidence>
<comment type="caution">
    <text evidence="3">The sequence shown here is derived from an EMBL/GenBank/DDBJ whole genome shotgun (WGS) entry which is preliminary data.</text>
</comment>
<feature type="region of interest" description="Disordered" evidence="1">
    <location>
        <begin position="178"/>
        <end position="258"/>
    </location>
</feature>
<keyword evidence="4" id="KW-1185">Reference proteome</keyword>
<evidence type="ECO:0000313" key="4">
    <source>
        <dbReference type="Proteomes" id="UP001418222"/>
    </source>
</evidence>
<dbReference type="Pfam" id="PF25972">
    <property type="entry name" value="At4g15545_C"/>
    <property type="match status" value="1"/>
</dbReference>
<feature type="compositionally biased region" description="Basic residues" evidence="1">
    <location>
        <begin position="204"/>
        <end position="215"/>
    </location>
</feature>
<evidence type="ECO:0000313" key="3">
    <source>
        <dbReference type="EMBL" id="KAK8928216.1"/>
    </source>
</evidence>
<dbReference type="PANTHER" id="PTHR47383">
    <property type="entry name" value="OS03G0659800 PROTEIN"/>
    <property type="match status" value="1"/>
</dbReference>
<dbReference type="Proteomes" id="UP001418222">
    <property type="component" value="Unassembled WGS sequence"/>
</dbReference>
<reference evidence="3 4" key="1">
    <citation type="journal article" date="2022" name="Nat. Plants">
        <title>Genomes of leafy and leafless Platanthera orchids illuminate the evolution of mycoheterotrophy.</title>
        <authorList>
            <person name="Li M.H."/>
            <person name="Liu K.W."/>
            <person name="Li Z."/>
            <person name="Lu H.C."/>
            <person name="Ye Q.L."/>
            <person name="Zhang D."/>
            <person name="Wang J.Y."/>
            <person name="Li Y.F."/>
            <person name="Zhong Z.M."/>
            <person name="Liu X."/>
            <person name="Yu X."/>
            <person name="Liu D.K."/>
            <person name="Tu X.D."/>
            <person name="Liu B."/>
            <person name="Hao Y."/>
            <person name="Liao X.Y."/>
            <person name="Jiang Y.T."/>
            <person name="Sun W.H."/>
            <person name="Chen J."/>
            <person name="Chen Y.Q."/>
            <person name="Ai Y."/>
            <person name="Zhai J.W."/>
            <person name="Wu S.S."/>
            <person name="Zhou Z."/>
            <person name="Hsiao Y.Y."/>
            <person name="Wu W.L."/>
            <person name="Chen Y.Y."/>
            <person name="Lin Y.F."/>
            <person name="Hsu J.L."/>
            <person name="Li C.Y."/>
            <person name="Wang Z.W."/>
            <person name="Zhao X."/>
            <person name="Zhong W.Y."/>
            <person name="Ma X.K."/>
            <person name="Ma L."/>
            <person name="Huang J."/>
            <person name="Chen G.Z."/>
            <person name="Huang M.Z."/>
            <person name="Huang L."/>
            <person name="Peng D.H."/>
            <person name="Luo Y.B."/>
            <person name="Zou S.Q."/>
            <person name="Chen S.P."/>
            <person name="Lan S."/>
            <person name="Tsai W.C."/>
            <person name="Van de Peer Y."/>
            <person name="Liu Z.J."/>
        </authorList>
    </citation>
    <scope>NUCLEOTIDE SEQUENCE [LARGE SCALE GENOMIC DNA]</scope>
    <source>
        <strain evidence="3">Lor287</strain>
    </source>
</reference>
<accession>A0AAP0B4F0</accession>
<feature type="compositionally biased region" description="Polar residues" evidence="1">
    <location>
        <begin position="127"/>
        <end position="152"/>
    </location>
</feature>
<proteinExistence type="predicted"/>
<dbReference type="InterPro" id="IPR058936">
    <property type="entry name" value="At4g15545-like"/>
</dbReference>
<feature type="compositionally biased region" description="Polar residues" evidence="1">
    <location>
        <begin position="217"/>
        <end position="253"/>
    </location>
</feature>
<gene>
    <name evidence="3" type="ORF">KSP39_PZI017314</name>
</gene>